<reference evidence="2 3" key="1">
    <citation type="submission" date="2020-04" db="EMBL/GenBank/DDBJ databases">
        <title>Perkinsus olseni comparative genomics.</title>
        <authorList>
            <person name="Bogema D.R."/>
        </authorList>
    </citation>
    <scope>NUCLEOTIDE SEQUENCE [LARGE SCALE GENOMIC DNA]</scope>
    <source>
        <strain evidence="2">ATCC PRA-205</strain>
    </source>
</reference>
<evidence type="ECO:0000256" key="1">
    <source>
        <dbReference type="SAM" id="MobiDB-lite"/>
    </source>
</evidence>
<dbReference type="EMBL" id="JABANM010013914">
    <property type="protein sequence ID" value="KAF4733555.1"/>
    <property type="molecule type" value="Genomic_DNA"/>
</dbReference>
<feature type="compositionally biased region" description="Low complexity" evidence="1">
    <location>
        <begin position="8"/>
        <end position="20"/>
    </location>
</feature>
<dbReference type="AlphaFoldDB" id="A0A7J6SLH7"/>
<protein>
    <submittedName>
        <fullName evidence="2">Uncharacterized protein</fullName>
    </submittedName>
</protein>
<organism evidence="2 3">
    <name type="scientific">Perkinsus olseni</name>
    <name type="common">Perkinsus atlanticus</name>
    <dbReference type="NCBI Taxonomy" id="32597"/>
    <lineage>
        <taxon>Eukaryota</taxon>
        <taxon>Sar</taxon>
        <taxon>Alveolata</taxon>
        <taxon>Perkinsozoa</taxon>
        <taxon>Perkinsea</taxon>
        <taxon>Perkinsida</taxon>
        <taxon>Perkinsidae</taxon>
        <taxon>Perkinsus</taxon>
    </lineage>
</organism>
<gene>
    <name evidence="2" type="ORF">FOZ62_024471</name>
</gene>
<name>A0A7J6SLH7_PEROL</name>
<sequence length="190" mass="20628">MSRRTPVVKASSSSVSASGSGKDKEGSDDPQDVGYGSLLGDGRRWRKKYLTQSEVSTTAASLPAAADEKPGYTGSRRHSSKASPPDQGRQDSFVLAKEQVNINRTLTNPKATVSDLIKVAKTNRLMFNTVNWATLFHRLARFHAKEAATNHRAEIQTLLHQCKLTGVFVPSSSSSEILLLPAGRLEEDCS</sequence>
<accession>A0A7J6SLH7</accession>
<evidence type="ECO:0000313" key="2">
    <source>
        <dbReference type="EMBL" id="KAF4733555.1"/>
    </source>
</evidence>
<feature type="region of interest" description="Disordered" evidence="1">
    <location>
        <begin position="1"/>
        <end position="39"/>
    </location>
</feature>
<feature type="region of interest" description="Disordered" evidence="1">
    <location>
        <begin position="54"/>
        <end position="91"/>
    </location>
</feature>
<proteinExistence type="predicted"/>
<dbReference type="Proteomes" id="UP000574390">
    <property type="component" value="Unassembled WGS sequence"/>
</dbReference>
<evidence type="ECO:0000313" key="3">
    <source>
        <dbReference type="Proteomes" id="UP000574390"/>
    </source>
</evidence>
<comment type="caution">
    <text evidence="2">The sequence shown here is derived from an EMBL/GenBank/DDBJ whole genome shotgun (WGS) entry which is preliminary data.</text>
</comment>
<feature type="non-terminal residue" evidence="2">
    <location>
        <position position="190"/>
    </location>
</feature>